<reference evidence="1 2" key="1">
    <citation type="journal article" date="2012" name="J. Bacteriol.">
        <title>Genome sequence of "Candidatus Nitrosopumilus salaria" BD31, an ammonia-oxidizing archaeon from the San Francisco Bay estuary.</title>
        <authorList>
            <person name="Mosier A.C."/>
            <person name="Allen E.E."/>
            <person name="Kim M."/>
            <person name="Ferriera S."/>
            <person name="Francis C.A."/>
        </authorList>
    </citation>
    <scope>NUCLEOTIDE SEQUENCE [LARGE SCALE GENOMIC DNA]</scope>
    <source>
        <strain evidence="1 2">BD31</strain>
    </source>
</reference>
<protein>
    <submittedName>
        <fullName evidence="1">Uncharacterized protein</fullName>
    </submittedName>
</protein>
<dbReference type="EMBL" id="AEXL02000034">
    <property type="protein sequence ID" value="EIJ66643.1"/>
    <property type="molecule type" value="Genomic_DNA"/>
</dbReference>
<keyword evidence="2" id="KW-1185">Reference proteome</keyword>
<organism evidence="1 2">
    <name type="scientific">Candidatus Nitrosopumilus salarius BD31</name>
    <dbReference type="NCBI Taxonomy" id="859350"/>
    <lineage>
        <taxon>Archaea</taxon>
        <taxon>Nitrososphaerota</taxon>
        <taxon>Nitrososphaeria</taxon>
        <taxon>Nitrosopumilales</taxon>
        <taxon>Nitrosopumilaceae</taxon>
        <taxon>Nitrosopumilus</taxon>
    </lineage>
</organism>
<gene>
    <name evidence="1" type="ORF">BD31_I2101</name>
</gene>
<comment type="caution">
    <text evidence="1">The sequence shown here is derived from an EMBL/GenBank/DDBJ whole genome shotgun (WGS) entry which is preliminary data.</text>
</comment>
<name>I3D4K0_9ARCH</name>
<dbReference type="Proteomes" id="UP000003423">
    <property type="component" value="Unassembled WGS sequence"/>
</dbReference>
<dbReference type="AlphaFoldDB" id="I3D4K0"/>
<sequence>MYSPNMQVSNGIDPSDVICKTGLELLMRVSTGDPVCVKQSSVEHLLLIGFADYF</sequence>
<dbReference type="RefSeq" id="WP_008297568.1">
    <property type="nucleotide sequence ID" value="NZ_AEXL02000034.1"/>
</dbReference>
<accession>I3D4K0</accession>
<evidence type="ECO:0000313" key="2">
    <source>
        <dbReference type="Proteomes" id="UP000003423"/>
    </source>
</evidence>
<dbReference type="PATRIC" id="fig|859350.6.peg.365"/>
<evidence type="ECO:0000313" key="1">
    <source>
        <dbReference type="EMBL" id="EIJ66643.1"/>
    </source>
</evidence>
<proteinExistence type="predicted"/>